<dbReference type="KEGG" id="lit:FPZ52_17755"/>
<keyword evidence="6" id="KW-0614">Plasmid</keyword>
<dbReference type="InterPro" id="IPR011711">
    <property type="entry name" value="GntR_C"/>
</dbReference>
<evidence type="ECO:0000313" key="6">
    <source>
        <dbReference type="EMBL" id="QDY71520.1"/>
    </source>
</evidence>
<accession>A0A5B8JBN8</accession>
<dbReference type="InterPro" id="IPR008920">
    <property type="entry name" value="TF_FadR/GntR_C"/>
</dbReference>
<protein>
    <submittedName>
        <fullName evidence="6">GntR family transcriptional regulator</fullName>
    </submittedName>
</protein>
<dbReference type="InterPro" id="IPR036388">
    <property type="entry name" value="WH-like_DNA-bd_sf"/>
</dbReference>
<feature type="domain" description="HTH gntR-type" evidence="5">
    <location>
        <begin position="34"/>
        <end position="101"/>
    </location>
</feature>
<evidence type="ECO:0000256" key="4">
    <source>
        <dbReference type="SAM" id="MobiDB-lite"/>
    </source>
</evidence>
<reference evidence="6 7" key="1">
    <citation type="submission" date="2019-07" db="EMBL/GenBank/DDBJ databases">
        <title>Litoreibacter alkalisoli sp. nov., isolated from saline-alkaline soil.</title>
        <authorList>
            <person name="Wang S."/>
            <person name="Xu L."/>
            <person name="Xing Y.-T."/>
            <person name="Sun J.-Q."/>
        </authorList>
    </citation>
    <scope>NUCLEOTIDE SEQUENCE [LARGE SCALE GENOMIC DNA]</scope>
    <source>
        <strain evidence="6 7">LN3S51</strain>
        <plasmid evidence="6 7">unnamed4</plasmid>
    </source>
</reference>
<dbReference type="EMBL" id="CP042265">
    <property type="protein sequence ID" value="QDY71520.1"/>
    <property type="molecule type" value="Genomic_DNA"/>
</dbReference>
<feature type="region of interest" description="Disordered" evidence="4">
    <location>
        <begin position="1"/>
        <end position="30"/>
    </location>
</feature>
<evidence type="ECO:0000259" key="5">
    <source>
        <dbReference type="PROSITE" id="PS50949"/>
    </source>
</evidence>
<dbReference type="SMART" id="SM00895">
    <property type="entry name" value="FCD"/>
    <property type="match status" value="1"/>
</dbReference>
<dbReference type="SMART" id="SM00345">
    <property type="entry name" value="HTH_GNTR"/>
    <property type="match status" value="1"/>
</dbReference>
<geneLocation type="plasmid" evidence="6 7">
    <name>unnamed4</name>
</geneLocation>
<keyword evidence="2" id="KW-0238">DNA-binding</keyword>
<dbReference type="PANTHER" id="PTHR43537:SF5">
    <property type="entry name" value="UXU OPERON TRANSCRIPTIONAL REGULATOR"/>
    <property type="match status" value="1"/>
</dbReference>
<dbReference type="Pfam" id="PF07729">
    <property type="entry name" value="FCD"/>
    <property type="match status" value="1"/>
</dbReference>
<dbReference type="InterPro" id="IPR036390">
    <property type="entry name" value="WH_DNA-bd_sf"/>
</dbReference>
<sequence>MPQNKGEVTSRPRKRRAPNTAPTGPAQFLTRGGSTYSEIIYRKLRHAIVSMEMTPGTPILEREIASEEGVSRTPIRDAVLRLAEEQLVEIVPKSGTFVGRIPMSALPEALIARRALEDVTVRRATELAAQNQLEDLDALIVQQAKAIAREDENAFHEADELFHIRIAEISRLPGIWRLIASVKVQVDRYRRLTLPVSGRMATAMEEHDAVLRAMRAKDIDRAASAMSKHLSGLQIDFPKVRDMFSDHFIHDLDLSEDWLDAVALQPGEKADE</sequence>
<dbReference type="SUPFAM" id="SSF48008">
    <property type="entry name" value="GntR ligand-binding domain-like"/>
    <property type="match status" value="1"/>
</dbReference>
<dbReference type="PROSITE" id="PS50949">
    <property type="entry name" value="HTH_GNTR"/>
    <property type="match status" value="1"/>
</dbReference>
<keyword evidence="7" id="KW-1185">Reference proteome</keyword>
<dbReference type="Pfam" id="PF00392">
    <property type="entry name" value="GntR"/>
    <property type="match status" value="1"/>
</dbReference>
<dbReference type="InterPro" id="IPR000524">
    <property type="entry name" value="Tscrpt_reg_HTH_GntR"/>
</dbReference>
<organism evidence="6 7">
    <name type="scientific">Qingshengfaniella alkalisoli</name>
    <dbReference type="NCBI Taxonomy" id="2599296"/>
    <lineage>
        <taxon>Bacteria</taxon>
        <taxon>Pseudomonadati</taxon>
        <taxon>Pseudomonadota</taxon>
        <taxon>Alphaproteobacteria</taxon>
        <taxon>Rhodobacterales</taxon>
        <taxon>Paracoccaceae</taxon>
        <taxon>Qingshengfaniella</taxon>
    </lineage>
</organism>
<evidence type="ECO:0000256" key="2">
    <source>
        <dbReference type="ARBA" id="ARBA00023125"/>
    </source>
</evidence>
<dbReference type="AlphaFoldDB" id="A0A5B8JBN8"/>
<dbReference type="SUPFAM" id="SSF46785">
    <property type="entry name" value="Winged helix' DNA-binding domain"/>
    <property type="match status" value="1"/>
</dbReference>
<dbReference type="PANTHER" id="PTHR43537">
    <property type="entry name" value="TRANSCRIPTIONAL REGULATOR, GNTR FAMILY"/>
    <property type="match status" value="1"/>
</dbReference>
<dbReference type="Proteomes" id="UP000318483">
    <property type="component" value="Plasmid unnamed4"/>
</dbReference>
<dbReference type="GO" id="GO:0003677">
    <property type="term" value="F:DNA binding"/>
    <property type="evidence" value="ECO:0007669"/>
    <property type="project" value="UniProtKB-KW"/>
</dbReference>
<dbReference type="Gene3D" id="1.20.120.530">
    <property type="entry name" value="GntR ligand-binding domain-like"/>
    <property type="match status" value="1"/>
</dbReference>
<evidence type="ECO:0000256" key="3">
    <source>
        <dbReference type="ARBA" id="ARBA00023163"/>
    </source>
</evidence>
<name>A0A5B8JBN8_9RHOB</name>
<keyword evidence="3" id="KW-0804">Transcription</keyword>
<gene>
    <name evidence="6" type="ORF">FPZ52_17755</name>
</gene>
<keyword evidence="1" id="KW-0805">Transcription regulation</keyword>
<dbReference type="CDD" id="cd07377">
    <property type="entry name" value="WHTH_GntR"/>
    <property type="match status" value="1"/>
</dbReference>
<proteinExistence type="predicted"/>
<dbReference type="RefSeq" id="WP_146366934.1">
    <property type="nucleotide sequence ID" value="NZ_CP042265.1"/>
</dbReference>
<evidence type="ECO:0000256" key="1">
    <source>
        <dbReference type="ARBA" id="ARBA00023015"/>
    </source>
</evidence>
<dbReference type="Gene3D" id="1.10.10.10">
    <property type="entry name" value="Winged helix-like DNA-binding domain superfamily/Winged helix DNA-binding domain"/>
    <property type="match status" value="1"/>
</dbReference>
<dbReference type="GO" id="GO:0003700">
    <property type="term" value="F:DNA-binding transcription factor activity"/>
    <property type="evidence" value="ECO:0007669"/>
    <property type="project" value="InterPro"/>
</dbReference>
<evidence type="ECO:0000313" key="7">
    <source>
        <dbReference type="Proteomes" id="UP000318483"/>
    </source>
</evidence>
<dbReference type="OrthoDB" id="8638122at2"/>